<evidence type="ECO:0000313" key="2">
    <source>
        <dbReference type="EMBL" id="CCH44503.1"/>
    </source>
</evidence>
<accession>K0KT70</accession>
<reference evidence="2 3" key="1">
    <citation type="journal article" date="2012" name="Eukaryot. Cell">
        <title>Draft genome sequence of Wickerhamomyces ciferrii NRRL Y-1031 F-60-10.</title>
        <authorList>
            <person name="Schneider J."/>
            <person name="Andrea H."/>
            <person name="Blom J."/>
            <person name="Jaenicke S."/>
            <person name="Ruckert C."/>
            <person name="Schorsch C."/>
            <person name="Szczepanowski R."/>
            <person name="Farwick M."/>
            <person name="Goesmann A."/>
            <person name="Puhler A."/>
            <person name="Schaffer S."/>
            <person name="Tauch A."/>
            <person name="Kohler T."/>
            <person name="Brinkrolf K."/>
        </authorList>
    </citation>
    <scope>NUCLEOTIDE SEQUENCE [LARGE SCALE GENOMIC DNA]</scope>
    <source>
        <strain evidence="3">ATCC 14091 / BCRC 22168 / CBS 111 / JCM 3599 / NBRC 0793 / NRRL Y-1031 F-60-10</strain>
    </source>
</reference>
<name>K0KT70_WICCF</name>
<keyword evidence="3" id="KW-1185">Reference proteome</keyword>
<dbReference type="EMBL" id="CAIF01000130">
    <property type="protein sequence ID" value="CCH44503.1"/>
    <property type="molecule type" value="Genomic_DNA"/>
</dbReference>
<evidence type="ECO:0000256" key="1">
    <source>
        <dbReference type="SAM" id="SignalP"/>
    </source>
</evidence>
<dbReference type="AlphaFoldDB" id="K0KT70"/>
<sequence>MKFSVVLAQDLLLSGIIASPTVFTSDVAPDVVEGSNSDNATDVLTGRLKSKLCFESNQSRFCFGKNHKSCVDYMNKNAVSHNKEENIAYCSFWCSKIKSIDDCRTNKKKFNFHPRWACNGHKYC</sequence>
<protein>
    <submittedName>
        <fullName evidence="2">Secreted protein</fullName>
    </submittedName>
</protein>
<comment type="caution">
    <text evidence="2">The sequence shown here is derived from an EMBL/GenBank/DDBJ whole genome shotgun (WGS) entry which is preliminary data.</text>
</comment>
<evidence type="ECO:0000313" key="3">
    <source>
        <dbReference type="Proteomes" id="UP000009328"/>
    </source>
</evidence>
<dbReference type="HOGENOM" id="CLU_127832_0_0_1"/>
<dbReference type="InParanoid" id="K0KT70"/>
<dbReference type="Proteomes" id="UP000009328">
    <property type="component" value="Unassembled WGS sequence"/>
</dbReference>
<feature type="chain" id="PRO_5003837929" evidence="1">
    <location>
        <begin position="19"/>
        <end position="124"/>
    </location>
</feature>
<organism evidence="2 3">
    <name type="scientific">Wickerhamomyces ciferrii (strain ATCC 14091 / BCRC 22168 / CBS 111 / JCM 3599 / NBRC 0793 / NRRL Y-1031 F-60-10)</name>
    <name type="common">Yeast</name>
    <name type="synonym">Pichia ciferrii</name>
    <dbReference type="NCBI Taxonomy" id="1206466"/>
    <lineage>
        <taxon>Eukaryota</taxon>
        <taxon>Fungi</taxon>
        <taxon>Dikarya</taxon>
        <taxon>Ascomycota</taxon>
        <taxon>Saccharomycotina</taxon>
        <taxon>Saccharomycetes</taxon>
        <taxon>Phaffomycetales</taxon>
        <taxon>Wickerhamomycetaceae</taxon>
        <taxon>Wickerhamomyces</taxon>
    </lineage>
</organism>
<proteinExistence type="predicted"/>
<gene>
    <name evidence="2" type="ORF">BN7_4067</name>
</gene>
<keyword evidence="1" id="KW-0732">Signal</keyword>
<feature type="signal peptide" evidence="1">
    <location>
        <begin position="1"/>
        <end position="18"/>
    </location>
</feature>